<keyword evidence="4 7" id="KW-0808">Transferase</keyword>
<dbReference type="PANTHER" id="PTHR10434:SF64">
    <property type="entry name" value="1-ACYL-SN-GLYCEROL-3-PHOSPHATE ACYLTRANSFERASE-RELATED"/>
    <property type="match status" value="1"/>
</dbReference>
<evidence type="ECO:0000256" key="1">
    <source>
        <dbReference type="ARBA" id="ARBA00005189"/>
    </source>
</evidence>
<comment type="similarity">
    <text evidence="2 7">Belongs to the 1-acyl-sn-glycerol-3-phosphate acyltransferase family.</text>
</comment>
<dbReference type="Pfam" id="PF01553">
    <property type="entry name" value="Acyltransferase"/>
    <property type="match status" value="1"/>
</dbReference>
<keyword evidence="5 7" id="KW-0443">Lipid metabolism</keyword>
<dbReference type="GO" id="GO:0003841">
    <property type="term" value="F:1-acylglycerol-3-phosphate O-acyltransferase activity"/>
    <property type="evidence" value="ECO:0007669"/>
    <property type="project" value="UniProtKB-UniRule"/>
</dbReference>
<keyword evidence="6 7" id="KW-0012">Acyltransferase</keyword>
<keyword evidence="7" id="KW-1208">Phospholipid metabolism</keyword>
<proteinExistence type="inferred from homology"/>
<name>A0A0J8D807_CLOCY</name>
<comment type="domain">
    <text evidence="7">The HXXXXD motif is essential for acyltransferase activity and may constitute the binding site for the phosphate moiety of the glycerol-3-phosphate.</text>
</comment>
<evidence type="ECO:0000256" key="5">
    <source>
        <dbReference type="ARBA" id="ARBA00023098"/>
    </source>
</evidence>
<dbReference type="PATRIC" id="fig|1121307.3.peg.1813"/>
<dbReference type="CDD" id="cd07989">
    <property type="entry name" value="LPLAT_AGPAT-like"/>
    <property type="match status" value="1"/>
</dbReference>
<feature type="domain" description="Phospholipid/glycerol acyltransferase" evidence="8">
    <location>
        <begin position="78"/>
        <end position="192"/>
    </location>
</feature>
<keyword evidence="7" id="KW-0594">Phospholipid biosynthesis</keyword>
<evidence type="ECO:0000256" key="4">
    <source>
        <dbReference type="ARBA" id="ARBA00022679"/>
    </source>
</evidence>
<gene>
    <name evidence="9" type="ORF">CLCY_4c01580</name>
</gene>
<dbReference type="SMART" id="SM00563">
    <property type="entry name" value="PlsC"/>
    <property type="match status" value="1"/>
</dbReference>
<dbReference type="SUPFAM" id="SSF69593">
    <property type="entry name" value="Glycerol-3-phosphate (1)-acyltransferase"/>
    <property type="match status" value="1"/>
</dbReference>
<keyword evidence="10" id="KW-1185">Reference proteome</keyword>
<dbReference type="GO" id="GO:0016020">
    <property type="term" value="C:membrane"/>
    <property type="evidence" value="ECO:0007669"/>
    <property type="project" value="InterPro"/>
</dbReference>
<reference evidence="9 10" key="1">
    <citation type="submission" date="2015-06" db="EMBL/GenBank/DDBJ databases">
        <title>Draft genome sequence of the purine-degrading Clostridium cylindrosporum HC-1 (DSM 605).</title>
        <authorList>
            <person name="Poehlein A."/>
            <person name="Schiel-Bengelsdorf B."/>
            <person name="Bengelsdorf F."/>
            <person name="Daniel R."/>
            <person name="Duerre P."/>
        </authorList>
    </citation>
    <scope>NUCLEOTIDE SEQUENCE [LARGE SCALE GENOMIC DNA]</scope>
    <source>
        <strain evidence="9 10">DSM 605</strain>
    </source>
</reference>
<evidence type="ECO:0000256" key="3">
    <source>
        <dbReference type="ARBA" id="ARBA00022516"/>
    </source>
</evidence>
<comment type="pathway">
    <text evidence="1">Lipid metabolism.</text>
</comment>
<dbReference type="EC" id="2.3.1.51" evidence="7"/>
<evidence type="ECO:0000256" key="6">
    <source>
        <dbReference type="ARBA" id="ARBA00023315"/>
    </source>
</evidence>
<dbReference type="EMBL" id="LFVU01000024">
    <property type="protein sequence ID" value="KMT22185.1"/>
    <property type="molecule type" value="Genomic_DNA"/>
</dbReference>
<comment type="catalytic activity">
    <reaction evidence="7">
        <text>a 1-acyl-sn-glycero-3-phosphate + an acyl-CoA = a 1,2-diacyl-sn-glycero-3-phosphate + CoA</text>
        <dbReference type="Rhea" id="RHEA:19709"/>
        <dbReference type="ChEBI" id="CHEBI:57287"/>
        <dbReference type="ChEBI" id="CHEBI:57970"/>
        <dbReference type="ChEBI" id="CHEBI:58342"/>
        <dbReference type="ChEBI" id="CHEBI:58608"/>
        <dbReference type="EC" id="2.3.1.51"/>
    </reaction>
</comment>
<accession>A0A0J8D807</accession>
<dbReference type="GO" id="GO:0006654">
    <property type="term" value="P:phosphatidic acid biosynthetic process"/>
    <property type="evidence" value="ECO:0007669"/>
    <property type="project" value="TreeGrafter"/>
</dbReference>
<evidence type="ECO:0000256" key="2">
    <source>
        <dbReference type="ARBA" id="ARBA00008655"/>
    </source>
</evidence>
<organism evidence="9 10">
    <name type="scientific">Clostridium cylindrosporum DSM 605</name>
    <dbReference type="NCBI Taxonomy" id="1121307"/>
    <lineage>
        <taxon>Bacteria</taxon>
        <taxon>Bacillati</taxon>
        <taxon>Bacillota</taxon>
        <taxon>Clostridia</taxon>
        <taxon>Eubacteriales</taxon>
        <taxon>Clostridiaceae</taxon>
        <taxon>Clostridium</taxon>
    </lineage>
</organism>
<dbReference type="Proteomes" id="UP000036756">
    <property type="component" value="Unassembled WGS sequence"/>
</dbReference>
<dbReference type="PANTHER" id="PTHR10434">
    <property type="entry name" value="1-ACYL-SN-GLYCEROL-3-PHOSPHATE ACYLTRANSFERASE"/>
    <property type="match status" value="1"/>
</dbReference>
<dbReference type="InterPro" id="IPR002123">
    <property type="entry name" value="Plipid/glycerol_acylTrfase"/>
</dbReference>
<evidence type="ECO:0000313" key="9">
    <source>
        <dbReference type="EMBL" id="KMT22185.1"/>
    </source>
</evidence>
<dbReference type="RefSeq" id="WP_048570278.1">
    <property type="nucleotide sequence ID" value="NZ_LFVU01000024.1"/>
</dbReference>
<evidence type="ECO:0000259" key="8">
    <source>
        <dbReference type="SMART" id="SM00563"/>
    </source>
</evidence>
<dbReference type="NCBIfam" id="TIGR00530">
    <property type="entry name" value="AGP_acyltrn"/>
    <property type="match status" value="1"/>
</dbReference>
<dbReference type="STRING" id="1121307.CLCY_4c01580"/>
<dbReference type="OrthoDB" id="9803035at2"/>
<protein>
    <recommendedName>
        <fullName evidence="7">1-acyl-sn-glycerol-3-phosphate acyltransferase</fullName>
        <ecNumber evidence="7">2.3.1.51</ecNumber>
    </recommendedName>
</protein>
<keyword evidence="3 7" id="KW-0444">Lipid biosynthesis</keyword>
<evidence type="ECO:0000313" key="10">
    <source>
        <dbReference type="Proteomes" id="UP000036756"/>
    </source>
</evidence>
<dbReference type="InterPro" id="IPR004552">
    <property type="entry name" value="AGP_acyltrans"/>
</dbReference>
<sequence length="242" mass="27403">MFRSILWYSNFALSLVGTIPSMLKVKKYDKNNKTEDDKKKREDFVYDFVTNWAKNRLKSAGATIKVYGEDNIPEGESVLFMSNHQSNFDIPLLLGFINTHKGFVAKLELGQIPILNKWMENIDCVFMDRSSIRKSAEAIAETTKLLKRGRSMVIFPEGTRSCCNTMGEFKAGSFKLATKSKVKIVPITINGSYKLMEANGNKIKPSEVEMYIHTPIETKGLTKEEEDMLPDKVKAIIASKLN</sequence>
<comment type="caution">
    <text evidence="9">The sequence shown here is derived from an EMBL/GenBank/DDBJ whole genome shotgun (WGS) entry which is preliminary data.</text>
</comment>
<dbReference type="AlphaFoldDB" id="A0A0J8D807"/>
<evidence type="ECO:0000256" key="7">
    <source>
        <dbReference type="RuleBase" id="RU361267"/>
    </source>
</evidence>